<organism evidence="7 8">
    <name type="scientific">Discina gigas</name>
    <dbReference type="NCBI Taxonomy" id="1032678"/>
    <lineage>
        <taxon>Eukaryota</taxon>
        <taxon>Fungi</taxon>
        <taxon>Dikarya</taxon>
        <taxon>Ascomycota</taxon>
        <taxon>Pezizomycotina</taxon>
        <taxon>Pezizomycetes</taxon>
        <taxon>Pezizales</taxon>
        <taxon>Discinaceae</taxon>
        <taxon>Discina</taxon>
    </lineage>
</organism>
<feature type="region of interest" description="Disordered" evidence="5">
    <location>
        <begin position="935"/>
        <end position="954"/>
    </location>
</feature>
<gene>
    <name evidence="7" type="primary">IML1</name>
    <name evidence="7" type="ORF">Q9L58_002329</name>
</gene>
<feature type="region of interest" description="Disordered" evidence="5">
    <location>
        <begin position="879"/>
        <end position="918"/>
    </location>
</feature>
<dbReference type="InterPro" id="IPR048255">
    <property type="entry name" value="IML1_N"/>
</dbReference>
<evidence type="ECO:0000313" key="8">
    <source>
        <dbReference type="Proteomes" id="UP001447188"/>
    </source>
</evidence>
<comment type="caution">
    <text evidence="7">The sequence shown here is derived from an EMBL/GenBank/DDBJ whole genome shotgun (WGS) entry which is preliminary data.</text>
</comment>
<feature type="compositionally biased region" description="Low complexity" evidence="5">
    <location>
        <begin position="426"/>
        <end position="445"/>
    </location>
</feature>
<dbReference type="InterPro" id="IPR000591">
    <property type="entry name" value="DEP_dom"/>
</dbReference>
<accession>A0ABR3GS02</accession>
<reference evidence="7 8" key="1">
    <citation type="submission" date="2024-02" db="EMBL/GenBank/DDBJ databases">
        <title>Discinaceae phylogenomics.</title>
        <authorList>
            <person name="Dirks A.C."/>
            <person name="James T.Y."/>
        </authorList>
    </citation>
    <scope>NUCLEOTIDE SEQUENCE [LARGE SCALE GENOMIC DNA]</scope>
    <source>
        <strain evidence="7 8">ACD0624</strain>
    </source>
</reference>
<keyword evidence="8" id="KW-1185">Reference proteome</keyword>
<dbReference type="PROSITE" id="PS50186">
    <property type="entry name" value="DEP"/>
    <property type="match status" value="1"/>
</dbReference>
<dbReference type="Pfam" id="PF00610">
    <property type="entry name" value="DEP"/>
    <property type="match status" value="1"/>
</dbReference>
<feature type="region of interest" description="Disordered" evidence="5">
    <location>
        <begin position="72"/>
        <end position="133"/>
    </location>
</feature>
<dbReference type="CDD" id="cd04449">
    <property type="entry name" value="DEP_DEPDC5-like"/>
    <property type="match status" value="1"/>
</dbReference>
<feature type="compositionally biased region" description="Gly residues" evidence="5">
    <location>
        <begin position="76"/>
        <end position="102"/>
    </location>
</feature>
<dbReference type="SUPFAM" id="SSF46785">
    <property type="entry name" value="Winged helix' DNA-binding domain"/>
    <property type="match status" value="1"/>
</dbReference>
<sequence length="1836" mass="203011">MSTTTNLHPSSHMGLPIPTTQTSKIMTLWIHDPDGNPTVSRHEAVLNYELFAPGVAKPGDIAEVRLLPGNNISDESGGGGGGGGGNGGGGGGGIGSGGGIGGENMERKRSVSKSTMGGDETEKAGPTAGKGNGRMEKRFLFVIRKLQLEQRKPNLQVDKALYEASHVEIYFRDQYISRSDMWRMSTALLTDTCPYNAQKLLFVQAIRGTIGNIWVRGEKVQSGFFSPRTVPIFRSESAHYVIFVQMSREMWHFDTDDGGEGDQGGEQGGSGGGVGGEIVFNKLVNGFLPELFKRWKRINAHHLVSIVLFTRVVYEHGEPVGILNGNGKECEEFLGTPGGISVGQGRRYRDFYRVVISSMASADWTIILHRLKREFTIFLRDVLTLPVPDDEVSDAESTPVLSSAISMASRPGTPALPNQLPELFRPTSSSTSSQPSPHIPPQKSSTETPAVPKERKMIITGRPSAAIHGNILEVINLATFQFSQDYVDRDLVRTGVSVVIITPGTGHFEVDYHMLKATTDGLITNGMGVDLVCLSKVPLHTVPLFKYRNPSPPKLDAEETTGRHNFLGISPPKVTIGSSNSSIPGPSGSSSSPGEWVYAVPHWIDVSFWSAASEKKVKVKGVNGAVVEKKRDGKSKRKHAGFKARCKMYELQMMGIMENEISEITVPFLHENPFWRPMPVVPKVVDEDLGASDSASAKEAAKMALKEALKWMDEYDDAVFAPLSKFKSLQKDAETRRIGGEDEVKKIARKQLIEDSSVLGTSFHGEVPGRGAASVHGPGFFDRKMKERRPELDSPIETRADDMLPALPPTTTNAISAATPINSPGLLAKPSRLVKNISFGFKAWGVSKATAKTGLAGAEIAAGTGLFSSPSGSGIMVTRGFDTGENNAAPPKSPLSPRRDLHSSGHPSPEKLGWGSRPISIKNANNAITSLEAAARDRRRSIGSGNGSTRDGQMDILKGTGLQRLNRPSLDLVANQDKTVVIPPTVSPTSALAPWVQVLNPSNPKQNPPSAVNQFRRWHHVFPKPLKISTVKWKSLCSPAALPLTTEHFPTAEQLRDEYQENPYVISQNEDEELEEIGGNREELVRAMIGQRLARGFQIVVGNLVAEATAGRGGDTNIYEPDYMVKAGSSCFMTLGSQIHQLICDEEYNVEVKRYVRKPVTALVNTGARVGDEYISYMKTVMSDKYTPVKTSFKPPTNEYNWNYVDQYIGGYEETLTEQLRYWRARFVLIPNEPPESARRVGLVGQHGGTELNDEEIHLEGIRRLTQVFQRNRYIPPDERQYERFARRKKKERDPLQILYKTVDPSVVVAQEFESLPPAENNANMRRSQLLSNEQFDKKILDLHGIAQEIQGPRGVRLENRRWHLRYHSNCFVGDEMVTWILENFRDCDTRQEAEEVGARLFRGGLFQHVDKRHDFRDGNYFYRIAEPFMLPQARPTSKGTGWFTGTFTTKSIPPTPAPREEPLSPLRSRSSTMLTEESSEGSYQSGFHTPTPAPRKKAEVELSKVMKYDLDPSRKSYRKELINLHYDRLHNPENCYHIRIDWMNSTAKLIEDSLTSWARTVDRYGLKLVEAPIDEVSNIPGRNPFRSPCITRLCIPPPPAPAPHPPFTQPTSPIIEDMEMSTILIPPPAPPNHEKTDPHFFHKLALKKFHFVLDTESARNFPVDVKVRYSWGVPTYRWSQYIHRSGSVFCQITDDCSFLLMANRLYTVRTGRGGSPLLFPPAIGDTATPESIKNSFSAFCNDPEALKKFYDEKNRPAEKGSSDAALASKALLSRMEPPQFPLQLASPVLGPQGAGSPTTVASGIHGVGRTTSMSLQSGRSSIIDLVPDDFVLSTR</sequence>
<comment type="similarity">
    <text evidence="2">Belongs to the IML1 family.</text>
</comment>
<protein>
    <recommendedName>
        <fullName evidence="3">Vacuolar membrane-associated protein IML1</fullName>
    </recommendedName>
    <alternativeName>
        <fullName evidence="4">Vacuolar membrane-associated protein iml1</fullName>
    </alternativeName>
</protein>
<dbReference type="InterPro" id="IPR036390">
    <property type="entry name" value="WH_DNA-bd_sf"/>
</dbReference>
<dbReference type="Gene3D" id="1.10.10.10">
    <property type="entry name" value="Winged helix-like DNA-binding domain superfamily/Winged helix DNA-binding domain"/>
    <property type="match status" value="1"/>
</dbReference>
<proteinExistence type="inferred from homology"/>
<dbReference type="EMBL" id="JBBBZM010000020">
    <property type="protein sequence ID" value="KAL0638603.1"/>
    <property type="molecule type" value="Genomic_DNA"/>
</dbReference>
<comment type="subcellular location">
    <subcellularLocation>
        <location evidence="1">Vacuole membrane</location>
        <topology evidence="1">Peripheral membrane protein</topology>
    </subcellularLocation>
</comment>
<dbReference type="SMART" id="SM00049">
    <property type="entry name" value="DEP"/>
    <property type="match status" value="1"/>
</dbReference>
<evidence type="ECO:0000256" key="3">
    <source>
        <dbReference type="ARBA" id="ARBA00018529"/>
    </source>
</evidence>
<evidence type="ECO:0000256" key="1">
    <source>
        <dbReference type="ARBA" id="ARBA00004148"/>
    </source>
</evidence>
<dbReference type="Proteomes" id="UP001447188">
    <property type="component" value="Unassembled WGS sequence"/>
</dbReference>
<name>A0ABR3GS02_9PEZI</name>
<evidence type="ECO:0000256" key="5">
    <source>
        <dbReference type="SAM" id="MobiDB-lite"/>
    </source>
</evidence>
<evidence type="ECO:0000259" key="6">
    <source>
        <dbReference type="PROSITE" id="PS50186"/>
    </source>
</evidence>
<dbReference type="InterPro" id="IPR036388">
    <property type="entry name" value="WH-like_DNA-bd_sf"/>
</dbReference>
<evidence type="ECO:0000256" key="2">
    <source>
        <dbReference type="ARBA" id="ARBA00005643"/>
    </source>
</evidence>
<evidence type="ECO:0000256" key="4">
    <source>
        <dbReference type="ARBA" id="ARBA00021881"/>
    </source>
</evidence>
<feature type="region of interest" description="Disordered" evidence="5">
    <location>
        <begin position="403"/>
        <end position="453"/>
    </location>
</feature>
<feature type="region of interest" description="Disordered" evidence="5">
    <location>
        <begin position="1448"/>
        <end position="1499"/>
    </location>
</feature>
<dbReference type="PANTHER" id="PTHR13179">
    <property type="entry name" value="DEP DOMAIN CONTAINING PROTEIN 5"/>
    <property type="match status" value="1"/>
</dbReference>
<feature type="domain" description="DEP" evidence="6">
    <location>
        <begin position="1352"/>
        <end position="1427"/>
    </location>
</feature>
<dbReference type="PANTHER" id="PTHR13179:SF8">
    <property type="entry name" value="GATOR COMPLEX PROTEIN DEPDC5"/>
    <property type="match status" value="1"/>
</dbReference>
<dbReference type="Pfam" id="PF12257">
    <property type="entry name" value="IML1"/>
    <property type="match status" value="1"/>
</dbReference>
<dbReference type="InterPro" id="IPR027244">
    <property type="entry name" value="IML1"/>
</dbReference>
<feature type="compositionally biased region" description="Polar residues" evidence="5">
    <location>
        <begin position="1468"/>
        <end position="1489"/>
    </location>
</feature>
<evidence type="ECO:0000313" key="7">
    <source>
        <dbReference type="EMBL" id="KAL0638603.1"/>
    </source>
</evidence>